<evidence type="ECO:0000256" key="1">
    <source>
        <dbReference type="SAM" id="Coils"/>
    </source>
</evidence>
<evidence type="ECO:0000313" key="6">
    <source>
        <dbReference type="EMBL" id="OIQ80558.1"/>
    </source>
</evidence>
<gene>
    <name evidence="6" type="primary">macA_31</name>
    <name evidence="6" type="ORF">GALL_376780</name>
</gene>
<evidence type="ECO:0000259" key="4">
    <source>
        <dbReference type="Pfam" id="PF25954"/>
    </source>
</evidence>
<feature type="domain" description="Multidrug resistance protein MdtA-like barrel-sandwich hybrid" evidence="3">
    <location>
        <begin position="47"/>
        <end position="181"/>
    </location>
</feature>
<organism evidence="6">
    <name type="scientific">mine drainage metagenome</name>
    <dbReference type="NCBI Taxonomy" id="410659"/>
    <lineage>
        <taxon>unclassified sequences</taxon>
        <taxon>metagenomes</taxon>
        <taxon>ecological metagenomes</taxon>
    </lineage>
</organism>
<dbReference type="InterPro" id="IPR058649">
    <property type="entry name" value="CzcB_C"/>
</dbReference>
<dbReference type="AlphaFoldDB" id="A0A1J5QA89"/>
<name>A0A1J5QA89_9ZZZZ</name>
<comment type="caution">
    <text evidence="6">The sequence shown here is derived from an EMBL/GenBank/DDBJ whole genome shotgun (WGS) entry which is preliminary data.</text>
</comment>
<dbReference type="Gene3D" id="2.40.420.20">
    <property type="match status" value="1"/>
</dbReference>
<dbReference type="InterPro" id="IPR058624">
    <property type="entry name" value="MdtA-like_HH"/>
</dbReference>
<dbReference type="Pfam" id="PF25954">
    <property type="entry name" value="Beta-barrel_RND_2"/>
    <property type="match status" value="1"/>
</dbReference>
<reference evidence="6" key="1">
    <citation type="submission" date="2016-10" db="EMBL/GenBank/DDBJ databases">
        <title>Sequence of Gallionella enrichment culture.</title>
        <authorList>
            <person name="Poehlein A."/>
            <person name="Muehling M."/>
            <person name="Daniel R."/>
        </authorList>
    </citation>
    <scope>NUCLEOTIDE SEQUENCE</scope>
</reference>
<feature type="domain" description="CzcB-like C-terminal circularly permuted SH3-like" evidence="5">
    <location>
        <begin position="272"/>
        <end position="325"/>
    </location>
</feature>
<evidence type="ECO:0000259" key="3">
    <source>
        <dbReference type="Pfam" id="PF25917"/>
    </source>
</evidence>
<dbReference type="GO" id="GO:0015562">
    <property type="term" value="F:efflux transmembrane transporter activity"/>
    <property type="evidence" value="ECO:0007669"/>
    <property type="project" value="TreeGrafter"/>
</dbReference>
<dbReference type="InterPro" id="IPR006143">
    <property type="entry name" value="RND_pump_MFP"/>
</dbReference>
<dbReference type="PANTHER" id="PTHR30469:SF38">
    <property type="entry name" value="HLYD FAMILY SECRETION PROTEIN"/>
    <property type="match status" value="1"/>
</dbReference>
<evidence type="ECO:0000259" key="2">
    <source>
        <dbReference type="Pfam" id="PF25876"/>
    </source>
</evidence>
<dbReference type="GO" id="GO:1990281">
    <property type="term" value="C:efflux pump complex"/>
    <property type="evidence" value="ECO:0007669"/>
    <property type="project" value="TreeGrafter"/>
</dbReference>
<dbReference type="NCBIfam" id="TIGR01730">
    <property type="entry name" value="RND_mfp"/>
    <property type="match status" value="1"/>
</dbReference>
<dbReference type="InterPro" id="IPR058792">
    <property type="entry name" value="Beta-barrel_RND_2"/>
</dbReference>
<evidence type="ECO:0000259" key="5">
    <source>
        <dbReference type="Pfam" id="PF25975"/>
    </source>
</evidence>
<dbReference type="Pfam" id="PF25975">
    <property type="entry name" value="CzcB_C"/>
    <property type="match status" value="1"/>
</dbReference>
<accession>A0A1J5QA89</accession>
<dbReference type="EMBL" id="MLJW01001044">
    <property type="protein sequence ID" value="OIQ80558.1"/>
    <property type="molecule type" value="Genomic_DNA"/>
</dbReference>
<dbReference type="PANTHER" id="PTHR30469">
    <property type="entry name" value="MULTIDRUG RESISTANCE PROTEIN MDTA"/>
    <property type="match status" value="1"/>
</dbReference>
<feature type="coiled-coil region" evidence="1">
    <location>
        <begin position="86"/>
        <end position="113"/>
    </location>
</feature>
<dbReference type="InterPro" id="IPR058625">
    <property type="entry name" value="MdtA-like_BSH"/>
</dbReference>
<dbReference type="Pfam" id="PF25917">
    <property type="entry name" value="BSH_RND"/>
    <property type="match status" value="1"/>
</dbReference>
<sequence length="341" mass="36126">MKKLLMLWMLLPVCAGAALPFATIEVAYRPTDVGYAAEALVEAGRESTLAAQVAGRIVELRVDAGDAVRPGQLLARIDDSEARNSVASTRATAVQAEARLRDAEAQYERAQQLVARKFMSPSSLDKARADYQAAQAQVAAASAGVAQSSTTRGFSVITAPFGGLVSARLVQVGEMASMGRPLLTLFDPATLRVVASVPQEKLAEVRASGRASVEFPAQGKWIEATSVVVLPAADSRTHVSQVRMELPRNIAGIYPGMFARAHFAVGAAKKLLVPVAAILRRSEVSAVYVVTGERVQLRQVRLGETAAGDQIEILAGLEAGERIALEPVKAGIYLKGLGVRD</sequence>
<dbReference type="Pfam" id="PF25876">
    <property type="entry name" value="HH_MFP_RND"/>
    <property type="match status" value="1"/>
</dbReference>
<proteinExistence type="predicted"/>
<feature type="domain" description="Multidrug resistance protein MdtA-like alpha-helical hairpin" evidence="2">
    <location>
        <begin position="87"/>
        <end position="148"/>
    </location>
</feature>
<feature type="domain" description="CusB-like beta-barrel" evidence="4">
    <location>
        <begin position="193"/>
        <end position="264"/>
    </location>
</feature>
<dbReference type="Gene3D" id="1.10.287.470">
    <property type="entry name" value="Helix hairpin bin"/>
    <property type="match status" value="1"/>
</dbReference>
<keyword evidence="1" id="KW-0175">Coiled coil</keyword>
<dbReference type="SUPFAM" id="SSF111369">
    <property type="entry name" value="HlyD-like secretion proteins"/>
    <property type="match status" value="1"/>
</dbReference>
<dbReference type="Gene3D" id="2.40.50.100">
    <property type="match status" value="1"/>
</dbReference>
<dbReference type="Gene3D" id="2.40.30.170">
    <property type="match status" value="1"/>
</dbReference>
<protein>
    <submittedName>
        <fullName evidence="6">Macrolide export protein MacA</fullName>
    </submittedName>
</protein>